<evidence type="ECO:0000313" key="2">
    <source>
        <dbReference type="EMBL" id="KAG5630715.1"/>
    </source>
</evidence>
<keyword evidence="3" id="KW-1185">Reference proteome</keyword>
<name>A0A9J6B2A2_SOLCO</name>
<evidence type="ECO:0000313" key="3">
    <source>
        <dbReference type="Proteomes" id="UP000824120"/>
    </source>
</evidence>
<dbReference type="InterPro" id="IPR057136">
    <property type="entry name" value="At2g35280_TPR_dom"/>
</dbReference>
<comment type="caution">
    <text evidence="2">The sequence shown here is derived from an EMBL/GenBank/DDBJ whole genome shotgun (WGS) entry which is preliminary data.</text>
</comment>
<protein>
    <recommendedName>
        <fullName evidence="1">At2g35280-like TPR domain-containing protein</fullName>
    </recommendedName>
</protein>
<dbReference type="EMBL" id="JACXVP010000001">
    <property type="protein sequence ID" value="KAG5630715.1"/>
    <property type="molecule type" value="Genomic_DNA"/>
</dbReference>
<accession>A0A9J6B2A2</accession>
<dbReference type="OrthoDB" id="1293639at2759"/>
<proteinExistence type="predicted"/>
<gene>
    <name evidence="2" type="ORF">H5410_002432</name>
</gene>
<sequence>MAGEPSIVVQKSISFLDICKASGNLEALYRKNVVIFTVFQRFKCIGMINQAADGGHIGASYALAINSIFKGDLPKGSDDEDDIRCELCSSDLELDYVVKFLPQTRVVGQ</sequence>
<organism evidence="2 3">
    <name type="scientific">Solanum commersonii</name>
    <name type="common">Commerson's wild potato</name>
    <name type="synonym">Commerson's nightshade</name>
    <dbReference type="NCBI Taxonomy" id="4109"/>
    <lineage>
        <taxon>Eukaryota</taxon>
        <taxon>Viridiplantae</taxon>
        <taxon>Streptophyta</taxon>
        <taxon>Embryophyta</taxon>
        <taxon>Tracheophyta</taxon>
        <taxon>Spermatophyta</taxon>
        <taxon>Magnoliopsida</taxon>
        <taxon>eudicotyledons</taxon>
        <taxon>Gunneridae</taxon>
        <taxon>Pentapetalae</taxon>
        <taxon>asterids</taxon>
        <taxon>lamiids</taxon>
        <taxon>Solanales</taxon>
        <taxon>Solanaceae</taxon>
        <taxon>Solanoideae</taxon>
        <taxon>Solaneae</taxon>
        <taxon>Solanum</taxon>
    </lineage>
</organism>
<feature type="domain" description="At2g35280-like TPR" evidence="1">
    <location>
        <begin position="10"/>
        <end position="74"/>
    </location>
</feature>
<dbReference type="AlphaFoldDB" id="A0A9J6B2A2"/>
<reference evidence="2 3" key="1">
    <citation type="submission" date="2020-09" db="EMBL/GenBank/DDBJ databases">
        <title>De no assembly of potato wild relative species, Solanum commersonii.</title>
        <authorList>
            <person name="Cho K."/>
        </authorList>
    </citation>
    <scope>NUCLEOTIDE SEQUENCE [LARGE SCALE GENOMIC DNA]</scope>
    <source>
        <strain evidence="2">LZ3.2</strain>
        <tissue evidence="2">Leaf</tissue>
    </source>
</reference>
<evidence type="ECO:0000259" key="1">
    <source>
        <dbReference type="Pfam" id="PF23310"/>
    </source>
</evidence>
<dbReference type="Pfam" id="PF23310">
    <property type="entry name" value="TPR_27"/>
    <property type="match status" value="1"/>
</dbReference>
<dbReference type="Proteomes" id="UP000824120">
    <property type="component" value="Chromosome 1"/>
</dbReference>